<dbReference type="EMBL" id="HE663493">
    <property type="protein sequence ID" value="CCG06656.1"/>
    <property type="molecule type" value="Genomic_DNA"/>
</dbReference>
<feature type="transmembrane region" description="Helical" evidence="1">
    <location>
        <begin position="40"/>
        <end position="58"/>
    </location>
</feature>
<keyword evidence="1" id="KW-1133">Transmembrane helix</keyword>
<evidence type="ECO:0000313" key="4">
    <source>
        <dbReference type="Proteomes" id="UP000033220"/>
    </source>
</evidence>
<dbReference type="STRING" id="1150469.RSPPHO_00030"/>
<dbReference type="KEGG" id="rpm:RSPPHO_00030"/>
<evidence type="ECO:0000256" key="1">
    <source>
        <dbReference type="SAM" id="Phobius"/>
    </source>
</evidence>
<gene>
    <name evidence="3" type="ORF">RSPPHO_00030</name>
</gene>
<keyword evidence="1" id="KW-0812">Transmembrane</keyword>
<feature type="transmembrane region" description="Helical" evidence="1">
    <location>
        <begin position="70"/>
        <end position="96"/>
    </location>
</feature>
<evidence type="ECO:0000259" key="2">
    <source>
        <dbReference type="Pfam" id="PF03703"/>
    </source>
</evidence>
<reference evidence="3 4" key="1">
    <citation type="submission" date="2012-02" db="EMBL/GenBank/DDBJ databases">
        <title>Shotgun genome sequence of Phaeospirillum photometricum DSM 122.</title>
        <authorList>
            <person name="Duquesne K."/>
            <person name="Sturgis J."/>
        </authorList>
    </citation>
    <scope>NUCLEOTIDE SEQUENCE [LARGE SCALE GENOMIC DNA]</scope>
    <source>
        <strain evidence="4">DSM122</strain>
    </source>
</reference>
<dbReference type="Proteomes" id="UP000033220">
    <property type="component" value="Chromosome DSM 122"/>
</dbReference>
<dbReference type="PATRIC" id="fig|1150469.3.peg.60"/>
<dbReference type="InterPro" id="IPR005182">
    <property type="entry name" value="YdbS-like_PH"/>
</dbReference>
<proteinExistence type="predicted"/>
<dbReference type="Pfam" id="PF03703">
    <property type="entry name" value="bPH_2"/>
    <property type="match status" value="1"/>
</dbReference>
<dbReference type="HOGENOM" id="CLU_091008_0_0_5"/>
<dbReference type="InterPro" id="IPR054839">
    <property type="entry name" value="puhB_PGC"/>
</dbReference>
<evidence type="ECO:0000313" key="3">
    <source>
        <dbReference type="EMBL" id="CCG06656.1"/>
    </source>
</evidence>
<protein>
    <recommendedName>
        <fullName evidence="2">YdbS-like PH domain-containing protein</fullName>
    </recommendedName>
</protein>
<organism evidence="3 4">
    <name type="scientific">Pararhodospirillum photometricum DSM 122</name>
    <dbReference type="NCBI Taxonomy" id="1150469"/>
    <lineage>
        <taxon>Bacteria</taxon>
        <taxon>Pseudomonadati</taxon>
        <taxon>Pseudomonadota</taxon>
        <taxon>Alphaproteobacteria</taxon>
        <taxon>Rhodospirillales</taxon>
        <taxon>Rhodospirillaceae</taxon>
        <taxon>Pararhodospirillum</taxon>
    </lineage>
</organism>
<name>H6SIM9_PARPM</name>
<dbReference type="eggNOG" id="COG3428">
    <property type="taxonomic scope" value="Bacteria"/>
</dbReference>
<sequence length="201" mass="22099">MVMGEYDSEPVLGLPEALPEGETILWQGAPDWKSLAQRALHVRLVALYFVGLFAWDVARPVNDGVPFAEAFVSALSLLIPAVVVLGLIALYAWVLARSTVYTLTNRRIALRFGVALPRTMNLPFAVIQSASLKVYANGTGDIPVVLTEKVRLAFLHLWPHVRPWRVKRSEPMLRCIPDAERVAGLLADALRQTSSETNSAG</sequence>
<dbReference type="NCBIfam" id="NF040894">
    <property type="entry name" value="puhB_PGC"/>
    <property type="match status" value="1"/>
</dbReference>
<accession>H6SIM9</accession>
<feature type="domain" description="YdbS-like PH" evidence="2">
    <location>
        <begin position="97"/>
        <end position="183"/>
    </location>
</feature>
<keyword evidence="1" id="KW-0472">Membrane</keyword>
<keyword evidence="4" id="KW-1185">Reference proteome</keyword>
<dbReference type="AlphaFoldDB" id="H6SIM9"/>